<evidence type="ECO:0000313" key="3">
    <source>
        <dbReference type="Proteomes" id="UP001603857"/>
    </source>
</evidence>
<dbReference type="PANTHER" id="PTHR46361:SF1">
    <property type="entry name" value="F26K24.21 PROTEIN"/>
    <property type="match status" value="1"/>
</dbReference>
<reference evidence="2 3" key="1">
    <citation type="submission" date="2024-08" db="EMBL/GenBank/DDBJ databases">
        <title>Insights into the chromosomal genome structure of Flemingia macrophylla.</title>
        <authorList>
            <person name="Ding Y."/>
            <person name="Zhao Y."/>
            <person name="Bi W."/>
            <person name="Wu M."/>
            <person name="Zhao G."/>
            <person name="Gong Y."/>
            <person name="Li W."/>
            <person name="Zhang P."/>
        </authorList>
    </citation>
    <scope>NUCLEOTIDE SEQUENCE [LARGE SCALE GENOMIC DNA]</scope>
    <source>
        <strain evidence="2">DYQJB</strain>
        <tissue evidence="2">Leaf</tissue>
    </source>
</reference>
<sequence length="192" mass="22324">MAFYFSQSARASGGREELHGGECFVQEPQDSGAQQVHLFDLNSLKNNGEFDRKATGMLAMSTPPTMRRYHPRTGFNCPEEDPSDETAVVVRVMLQRLPIQDRLKRMKMAKNCFEGNKLVEAFVQHCDCARNQIRVEHDVDLINFDKVVILLYRWRKRHMIYVPAKRIHPSSRYDEVKPDWKSQTGLERSNRP</sequence>
<proteinExistence type="predicted"/>
<gene>
    <name evidence="2" type="ORF">Fmac_008717</name>
</gene>
<dbReference type="InterPro" id="IPR036388">
    <property type="entry name" value="WH-like_DNA-bd_sf"/>
</dbReference>
<comment type="caution">
    <text evidence="2">The sequence shown here is derived from an EMBL/GenBank/DDBJ whole genome shotgun (WGS) entry which is preliminary data.</text>
</comment>
<evidence type="ECO:0000256" key="1">
    <source>
        <dbReference type="SAM" id="MobiDB-lite"/>
    </source>
</evidence>
<evidence type="ECO:0000313" key="2">
    <source>
        <dbReference type="EMBL" id="KAL2340777.1"/>
    </source>
</evidence>
<protein>
    <submittedName>
        <fullName evidence="2">Uncharacterized protein</fullName>
    </submittedName>
</protein>
<keyword evidence="3" id="KW-1185">Reference proteome</keyword>
<dbReference type="Proteomes" id="UP001603857">
    <property type="component" value="Unassembled WGS sequence"/>
</dbReference>
<dbReference type="AlphaFoldDB" id="A0ABD1MY73"/>
<dbReference type="PANTHER" id="PTHR46361">
    <property type="entry name" value="ELECTRON CARRIER/ PROTEIN DISULFIDE OXIDOREDUCTASE"/>
    <property type="match status" value="1"/>
</dbReference>
<feature type="region of interest" description="Disordered" evidence="1">
    <location>
        <begin position="173"/>
        <end position="192"/>
    </location>
</feature>
<dbReference type="Gene3D" id="1.10.10.10">
    <property type="entry name" value="Winged helix-like DNA-binding domain superfamily/Winged helix DNA-binding domain"/>
    <property type="match status" value="1"/>
</dbReference>
<name>A0ABD1MY73_9FABA</name>
<accession>A0ABD1MY73</accession>
<feature type="compositionally biased region" description="Polar residues" evidence="1">
    <location>
        <begin position="181"/>
        <end position="192"/>
    </location>
</feature>
<dbReference type="EMBL" id="JBGMDY010000003">
    <property type="protein sequence ID" value="KAL2340777.1"/>
    <property type="molecule type" value="Genomic_DNA"/>
</dbReference>
<organism evidence="2 3">
    <name type="scientific">Flemingia macrophylla</name>
    <dbReference type="NCBI Taxonomy" id="520843"/>
    <lineage>
        <taxon>Eukaryota</taxon>
        <taxon>Viridiplantae</taxon>
        <taxon>Streptophyta</taxon>
        <taxon>Embryophyta</taxon>
        <taxon>Tracheophyta</taxon>
        <taxon>Spermatophyta</taxon>
        <taxon>Magnoliopsida</taxon>
        <taxon>eudicotyledons</taxon>
        <taxon>Gunneridae</taxon>
        <taxon>Pentapetalae</taxon>
        <taxon>rosids</taxon>
        <taxon>fabids</taxon>
        <taxon>Fabales</taxon>
        <taxon>Fabaceae</taxon>
        <taxon>Papilionoideae</taxon>
        <taxon>50 kb inversion clade</taxon>
        <taxon>NPAAA clade</taxon>
        <taxon>indigoferoid/millettioid clade</taxon>
        <taxon>Phaseoleae</taxon>
        <taxon>Flemingia</taxon>
    </lineage>
</organism>